<dbReference type="Proteomes" id="UP000035721">
    <property type="component" value="Unassembled WGS sequence"/>
</dbReference>
<dbReference type="EMBL" id="CAJB01000160">
    <property type="protein sequence ID" value="CCH78019.1"/>
    <property type="molecule type" value="Genomic_DNA"/>
</dbReference>
<name>A0A077M1D5_9MICO</name>
<dbReference type="STRING" id="1194083.BN12_2420002"/>
<dbReference type="AlphaFoldDB" id="A0A077M1D5"/>
<organism evidence="1 2">
    <name type="scientific">Nostocoides japonicum T1-X7</name>
    <dbReference type="NCBI Taxonomy" id="1194083"/>
    <lineage>
        <taxon>Bacteria</taxon>
        <taxon>Bacillati</taxon>
        <taxon>Actinomycetota</taxon>
        <taxon>Actinomycetes</taxon>
        <taxon>Micrococcales</taxon>
        <taxon>Intrasporangiaceae</taxon>
        <taxon>Nostocoides</taxon>
    </lineage>
</organism>
<sequence length="28" mass="2956">MSGDLPEGSSYLDSQVVRWIEVSGDAAS</sequence>
<proteinExistence type="predicted"/>
<reference evidence="1 2" key="1">
    <citation type="journal article" date="2013" name="ISME J.">
        <title>A metabolic model for members of the genus Tetrasphaera involved in enhanced biological phosphorus removal.</title>
        <authorList>
            <person name="Kristiansen R."/>
            <person name="Nguyen H.T.T."/>
            <person name="Saunders A.M."/>
            <person name="Nielsen J.L."/>
            <person name="Wimmer R."/>
            <person name="Le V.Q."/>
            <person name="McIlroy S.J."/>
            <person name="Petrovski S."/>
            <person name="Seviour R.J."/>
            <person name="Calteau A."/>
            <person name="Nielsen K.L."/>
            <person name="Nielsen P.H."/>
        </authorList>
    </citation>
    <scope>NUCLEOTIDE SEQUENCE [LARGE SCALE GENOMIC DNA]</scope>
    <source>
        <strain evidence="1 2">T1-X7</strain>
    </source>
</reference>
<comment type="caution">
    <text evidence="1">The sequence shown here is derived from an EMBL/GenBank/DDBJ whole genome shotgun (WGS) entry which is preliminary data.</text>
</comment>
<protein>
    <submittedName>
        <fullName evidence="1">Uncharacterized protein</fullName>
    </submittedName>
</protein>
<evidence type="ECO:0000313" key="2">
    <source>
        <dbReference type="Proteomes" id="UP000035721"/>
    </source>
</evidence>
<gene>
    <name evidence="1" type="ORF">BN12_2420002</name>
</gene>
<keyword evidence="2" id="KW-1185">Reference proteome</keyword>
<accession>A0A077M1D5</accession>
<evidence type="ECO:0000313" key="1">
    <source>
        <dbReference type="EMBL" id="CCH78019.1"/>
    </source>
</evidence>